<dbReference type="STRING" id="1197717.BED41_00535"/>
<evidence type="ECO:0000256" key="1">
    <source>
        <dbReference type="ARBA" id="ARBA00029596"/>
    </source>
</evidence>
<feature type="binding site" evidence="2">
    <location>
        <position position="118"/>
    </location>
    <ligand>
        <name>Mg(2+)</name>
        <dbReference type="ChEBI" id="CHEBI:18420"/>
    </ligand>
</feature>
<reference evidence="3" key="1">
    <citation type="submission" date="2016-08" db="EMBL/GenBank/DDBJ databases">
        <title>Complete genome of Cloacibacillus porcorum.</title>
        <authorList>
            <person name="Looft T."/>
            <person name="Bayles D.O."/>
            <person name="Alt D.P."/>
        </authorList>
    </citation>
    <scope>NUCLEOTIDE SEQUENCE [LARGE SCALE GENOMIC DNA]</scope>
    <source>
        <strain evidence="3">CL-84</strain>
    </source>
</reference>
<gene>
    <name evidence="3" type="ORF">BED41_00535</name>
</gene>
<accession>A0A1B2I184</accession>
<keyword evidence="4" id="KW-1185">Reference proteome</keyword>
<evidence type="ECO:0000313" key="3">
    <source>
        <dbReference type="EMBL" id="ANZ43722.1"/>
    </source>
</evidence>
<protein>
    <recommendedName>
        <fullName evidence="1">Regulator of ribonuclease activity homolog</fullName>
    </recommendedName>
</protein>
<dbReference type="GO" id="GO:0032259">
    <property type="term" value="P:methylation"/>
    <property type="evidence" value="ECO:0007669"/>
    <property type="project" value="UniProtKB-KW"/>
</dbReference>
<sequence>MSVGFRIFQSITRPAKEIVSLFQGLPVANIADNMGRLYCVESEIRPFNKVPLLGTAFTVKVAGGDNLMFHKAIELAQPGDVIVVNGFGAERALCGGLMMETARQKGIRGFVIDGYIRDNDDILNMTDFSCYARGLTGNGPYKNGPGEIGGPVALGKQVVMPGDIIVGDADGIIVVPKDDAERIALESRKLHSLEQEKLAAYANGNVNREWLYDALKSKGCEIID</sequence>
<dbReference type="OrthoDB" id="9805307at2"/>
<dbReference type="InterPro" id="IPR036704">
    <property type="entry name" value="RraA/RraA-like_sf"/>
</dbReference>
<dbReference type="GO" id="GO:0008168">
    <property type="term" value="F:methyltransferase activity"/>
    <property type="evidence" value="ECO:0007669"/>
    <property type="project" value="UniProtKB-KW"/>
</dbReference>
<dbReference type="RefSeq" id="WP_066741710.1">
    <property type="nucleotide sequence ID" value="NZ_CAUFKJ010000020.1"/>
</dbReference>
<evidence type="ECO:0000313" key="4">
    <source>
        <dbReference type="Proteomes" id="UP000093044"/>
    </source>
</evidence>
<keyword evidence="2" id="KW-0479">Metal-binding</keyword>
<dbReference type="PANTHER" id="PTHR33254">
    <property type="entry name" value="4-HYDROXY-4-METHYL-2-OXOGLUTARATE ALDOLASE 3-RELATED"/>
    <property type="match status" value="1"/>
</dbReference>
<dbReference type="Proteomes" id="UP000093044">
    <property type="component" value="Chromosome"/>
</dbReference>
<dbReference type="InterPro" id="IPR005493">
    <property type="entry name" value="RraA/RraA-like"/>
</dbReference>
<dbReference type="EMBL" id="CP016757">
    <property type="protein sequence ID" value="ANZ43722.1"/>
    <property type="molecule type" value="Genomic_DNA"/>
</dbReference>
<dbReference type="KEGG" id="cpor:BED41_00535"/>
<dbReference type="PANTHER" id="PTHR33254:SF4">
    <property type="entry name" value="4-HYDROXY-4-METHYL-2-OXOGLUTARATE ALDOLASE 3-RELATED"/>
    <property type="match status" value="1"/>
</dbReference>
<proteinExistence type="predicted"/>
<keyword evidence="3" id="KW-0808">Transferase</keyword>
<name>A0A1B2I184_9BACT</name>
<dbReference type="GO" id="GO:0046872">
    <property type="term" value="F:metal ion binding"/>
    <property type="evidence" value="ECO:0007669"/>
    <property type="project" value="UniProtKB-KW"/>
</dbReference>
<dbReference type="CDD" id="cd16841">
    <property type="entry name" value="RraA_family"/>
    <property type="match status" value="1"/>
</dbReference>
<keyword evidence="2" id="KW-0460">Magnesium</keyword>
<feature type="binding site" evidence="2">
    <location>
        <begin position="95"/>
        <end position="98"/>
    </location>
    <ligand>
        <name>substrate</name>
    </ligand>
</feature>
<evidence type="ECO:0000256" key="2">
    <source>
        <dbReference type="PIRSR" id="PIRSR605493-1"/>
    </source>
</evidence>
<organism evidence="3 4">
    <name type="scientific">Cloacibacillus porcorum</name>
    <dbReference type="NCBI Taxonomy" id="1197717"/>
    <lineage>
        <taxon>Bacteria</taxon>
        <taxon>Thermotogati</taxon>
        <taxon>Synergistota</taxon>
        <taxon>Synergistia</taxon>
        <taxon>Synergistales</taxon>
        <taxon>Synergistaceae</taxon>
        <taxon>Cloacibacillus</taxon>
    </lineage>
</organism>
<feature type="binding site" evidence="2">
    <location>
        <position position="117"/>
    </location>
    <ligand>
        <name>substrate</name>
    </ligand>
</feature>
<dbReference type="AlphaFoldDB" id="A0A1B2I184"/>
<comment type="cofactor">
    <cofactor evidence="2">
        <name>Mg(2+)</name>
        <dbReference type="ChEBI" id="CHEBI:18420"/>
    </cofactor>
</comment>
<dbReference type="Gene3D" id="3.50.30.40">
    <property type="entry name" value="Ribonuclease E inhibitor RraA/RraA-like"/>
    <property type="match status" value="1"/>
</dbReference>
<dbReference type="NCBIfam" id="NF004850">
    <property type="entry name" value="PRK06201.1"/>
    <property type="match status" value="1"/>
</dbReference>
<dbReference type="Pfam" id="PF03737">
    <property type="entry name" value="RraA-like"/>
    <property type="match status" value="1"/>
</dbReference>
<keyword evidence="3" id="KW-0489">Methyltransferase</keyword>
<dbReference type="GeneID" id="83056336"/>
<dbReference type="SUPFAM" id="SSF89562">
    <property type="entry name" value="RraA-like"/>
    <property type="match status" value="1"/>
</dbReference>